<protein>
    <submittedName>
        <fullName evidence="1">Uncharacterized protein</fullName>
    </submittedName>
</protein>
<organism evidence="1 2">
    <name type="scientific">Bacillus atrophaeus (strain 1942)</name>
    <dbReference type="NCBI Taxonomy" id="720555"/>
    <lineage>
        <taxon>Bacteria</taxon>
        <taxon>Bacillati</taxon>
        <taxon>Bacillota</taxon>
        <taxon>Bacilli</taxon>
        <taxon>Bacillales</taxon>
        <taxon>Bacillaceae</taxon>
        <taxon>Bacillus</taxon>
    </lineage>
</organism>
<reference evidence="1 2" key="1">
    <citation type="journal article" date="2011" name="Front. Microbiol.">
        <title>Genomic signatures of strain selection and enhancement in Bacillus atrophaeus var. globigii, a historical biowarfare simulant.</title>
        <authorList>
            <person name="Gibbons H.S."/>
            <person name="Broomall S.M."/>
            <person name="McNew L.A."/>
            <person name="Daligault H."/>
            <person name="Chapman C."/>
            <person name="Bruce D."/>
            <person name="Karavis M."/>
            <person name="Krepps M."/>
            <person name="McGregor P.A."/>
            <person name="Hong C."/>
            <person name="Park K.H."/>
            <person name="Akmal A."/>
            <person name="Feldman A."/>
            <person name="Lin J.S."/>
            <person name="Chang W.E."/>
            <person name="Higgs B.W."/>
            <person name="Demirev P."/>
            <person name="Lindquist J."/>
            <person name="Liem A."/>
            <person name="Fochler E."/>
            <person name="Read T.D."/>
            <person name="Tapia R."/>
            <person name="Johnson S."/>
            <person name="Bishop-Lilly K.A."/>
            <person name="Detter C."/>
            <person name="Han C."/>
            <person name="Sozhamannan S."/>
            <person name="Rosenzweig C.N."/>
            <person name="Skowronski E.W."/>
        </authorList>
    </citation>
    <scope>NUCLEOTIDE SEQUENCE [LARGE SCALE GENOMIC DNA]</scope>
    <source>
        <strain evidence="1 2">1942</strain>
    </source>
</reference>
<evidence type="ECO:0000313" key="2">
    <source>
        <dbReference type="Proteomes" id="UP000006867"/>
    </source>
</evidence>
<name>A0ABM5M360_BACA1</name>
<dbReference type="EMBL" id="CP002207">
    <property type="protein sequence ID" value="ADP34540.1"/>
    <property type="molecule type" value="Genomic_DNA"/>
</dbReference>
<accession>A0ABM5M360</accession>
<gene>
    <name evidence="1" type="ordered locus">BATR1942_18115</name>
</gene>
<dbReference type="Proteomes" id="UP000006867">
    <property type="component" value="Chromosome"/>
</dbReference>
<sequence>MTPIDLLKKGVAFGVSIYVYVKKNTNLKKIKGEK</sequence>
<keyword evidence="2" id="KW-1185">Reference proteome</keyword>
<proteinExistence type="predicted"/>
<evidence type="ECO:0000313" key="1">
    <source>
        <dbReference type="EMBL" id="ADP34540.1"/>
    </source>
</evidence>